<feature type="transmembrane region" description="Helical" evidence="6">
    <location>
        <begin position="109"/>
        <end position="130"/>
    </location>
</feature>
<protein>
    <submittedName>
        <fullName evidence="8">Peptide/nickel transport system permease protein</fullName>
    </submittedName>
</protein>
<feature type="transmembrane region" description="Helical" evidence="6">
    <location>
        <begin position="211"/>
        <end position="230"/>
    </location>
</feature>
<gene>
    <name evidence="8" type="ORF">DFR59_11554</name>
</gene>
<feature type="transmembrane region" description="Helical" evidence="6">
    <location>
        <begin position="142"/>
        <end position="162"/>
    </location>
</feature>
<keyword evidence="5 6" id="KW-0472">Membrane</keyword>
<sequence length="301" mass="34319">MNRSLGLGLSLLVFLFLISIFAPYLPFVDQSLKPHLMRQSSEGMLEIAPFPPSKEFPIGTDFNGIDLLSRLLMGAKETLLTVLGICVLRYIFAIPLGILSFYSRIIRTILFVWNRVFSFLPPIFFIIILVGSPFISFSSNRYLLFMFVIALVEVGRVGDIFYQFMNQLSRKPYIEAGIVGGNSNFRMIQKYYLPPLIPHIIIQFFSDLGRIMFLIGQLGIVEIFFSVKFVSQLGGSYKAINTTNIWPIFFVDITKHIWAHAWMPITGALAIGVTIFTFSLLSNGFRKYFNQKYKKNNGVEI</sequence>
<keyword evidence="3 6" id="KW-0812">Transmembrane</keyword>
<name>A0A370G5Q6_9BACI</name>
<feature type="transmembrane region" description="Helical" evidence="6">
    <location>
        <begin position="79"/>
        <end position="102"/>
    </location>
</feature>
<dbReference type="OrthoDB" id="2376472at2"/>
<dbReference type="AlphaFoldDB" id="A0A370G5Q6"/>
<dbReference type="InterPro" id="IPR035906">
    <property type="entry name" value="MetI-like_sf"/>
</dbReference>
<keyword evidence="9" id="KW-1185">Reference proteome</keyword>
<dbReference type="GO" id="GO:0055085">
    <property type="term" value="P:transmembrane transport"/>
    <property type="evidence" value="ECO:0007669"/>
    <property type="project" value="InterPro"/>
</dbReference>
<evidence type="ECO:0000256" key="2">
    <source>
        <dbReference type="ARBA" id="ARBA00022448"/>
    </source>
</evidence>
<feature type="domain" description="ABC transmembrane type-1" evidence="7">
    <location>
        <begin position="93"/>
        <end position="294"/>
    </location>
</feature>
<dbReference type="Gene3D" id="1.10.3720.10">
    <property type="entry name" value="MetI-like"/>
    <property type="match status" value="1"/>
</dbReference>
<evidence type="ECO:0000313" key="9">
    <source>
        <dbReference type="Proteomes" id="UP000255326"/>
    </source>
</evidence>
<organism evidence="8 9">
    <name type="scientific">Falsibacillus pallidus</name>
    <dbReference type="NCBI Taxonomy" id="493781"/>
    <lineage>
        <taxon>Bacteria</taxon>
        <taxon>Bacillati</taxon>
        <taxon>Bacillota</taxon>
        <taxon>Bacilli</taxon>
        <taxon>Bacillales</taxon>
        <taxon>Bacillaceae</taxon>
        <taxon>Falsibacillus</taxon>
    </lineage>
</organism>
<dbReference type="EMBL" id="QQAY01000015">
    <property type="protein sequence ID" value="RDI39147.1"/>
    <property type="molecule type" value="Genomic_DNA"/>
</dbReference>
<evidence type="ECO:0000256" key="5">
    <source>
        <dbReference type="ARBA" id="ARBA00023136"/>
    </source>
</evidence>
<dbReference type="PANTHER" id="PTHR43839">
    <property type="entry name" value="OPPC IN A BINDING PROTEIN-DEPENDENT TRANSPORT SYSTEM"/>
    <property type="match status" value="1"/>
</dbReference>
<accession>A0A370G5Q6</accession>
<feature type="transmembrane region" description="Helical" evidence="6">
    <location>
        <begin position="7"/>
        <end position="27"/>
    </location>
</feature>
<dbReference type="InterPro" id="IPR000515">
    <property type="entry name" value="MetI-like"/>
</dbReference>
<keyword evidence="2" id="KW-0813">Transport</keyword>
<evidence type="ECO:0000256" key="3">
    <source>
        <dbReference type="ARBA" id="ARBA00022692"/>
    </source>
</evidence>
<dbReference type="CDD" id="cd06261">
    <property type="entry name" value="TM_PBP2"/>
    <property type="match status" value="1"/>
</dbReference>
<dbReference type="Proteomes" id="UP000255326">
    <property type="component" value="Unassembled WGS sequence"/>
</dbReference>
<evidence type="ECO:0000256" key="4">
    <source>
        <dbReference type="ARBA" id="ARBA00022989"/>
    </source>
</evidence>
<evidence type="ECO:0000256" key="6">
    <source>
        <dbReference type="SAM" id="Phobius"/>
    </source>
</evidence>
<feature type="transmembrane region" description="Helical" evidence="6">
    <location>
        <begin position="261"/>
        <end position="285"/>
    </location>
</feature>
<proteinExistence type="predicted"/>
<evidence type="ECO:0000259" key="7">
    <source>
        <dbReference type="Pfam" id="PF00528"/>
    </source>
</evidence>
<comment type="caution">
    <text evidence="8">The sequence shown here is derived from an EMBL/GenBank/DDBJ whole genome shotgun (WGS) entry which is preliminary data.</text>
</comment>
<dbReference type="PANTHER" id="PTHR43839:SF3">
    <property type="entry name" value="OLIGOPEPTIDE ABC TRANSPORTER, PERMEASE PROTEIN"/>
    <property type="match status" value="1"/>
</dbReference>
<keyword evidence="4 6" id="KW-1133">Transmembrane helix</keyword>
<reference evidence="8 9" key="1">
    <citation type="submission" date="2018-07" db="EMBL/GenBank/DDBJ databases">
        <title>Genomic Encyclopedia of Type Strains, Phase IV (KMG-IV): sequencing the most valuable type-strain genomes for metagenomic binning, comparative biology and taxonomic classification.</title>
        <authorList>
            <person name="Goeker M."/>
        </authorList>
    </citation>
    <scope>NUCLEOTIDE SEQUENCE [LARGE SCALE GENOMIC DNA]</scope>
    <source>
        <strain evidence="8 9">DSM 25281</strain>
    </source>
</reference>
<evidence type="ECO:0000313" key="8">
    <source>
        <dbReference type="EMBL" id="RDI39147.1"/>
    </source>
</evidence>
<comment type="subcellular location">
    <subcellularLocation>
        <location evidence="1">Membrane</location>
        <topology evidence="1">Multi-pass membrane protein</topology>
    </subcellularLocation>
</comment>
<dbReference type="RefSeq" id="WP_114746757.1">
    <property type="nucleotide sequence ID" value="NZ_QQAY01000015.1"/>
</dbReference>
<evidence type="ECO:0000256" key="1">
    <source>
        <dbReference type="ARBA" id="ARBA00004141"/>
    </source>
</evidence>
<dbReference type="SUPFAM" id="SSF161098">
    <property type="entry name" value="MetI-like"/>
    <property type="match status" value="1"/>
</dbReference>
<dbReference type="GO" id="GO:0016020">
    <property type="term" value="C:membrane"/>
    <property type="evidence" value="ECO:0007669"/>
    <property type="project" value="UniProtKB-SubCell"/>
</dbReference>
<dbReference type="Pfam" id="PF00528">
    <property type="entry name" value="BPD_transp_1"/>
    <property type="match status" value="1"/>
</dbReference>